<dbReference type="EMBL" id="BAAAYN010000007">
    <property type="protein sequence ID" value="GAA3384380.1"/>
    <property type="molecule type" value="Genomic_DNA"/>
</dbReference>
<dbReference type="InterPro" id="IPR009351">
    <property type="entry name" value="AlkZ-like"/>
</dbReference>
<sequence length="436" mass="48321">MPAARRPGPTQTLSAAEARRVALAAQGFADPRPTGRPGARALRRVLDRVGLFQIDSVNVLVRSHYLPLFSRLGSYPVEMLERAAYSPGRQLFEYWAHEASLVPVEVQPLLRWRMDQAADNSWGGMRRIAAEKPDLVAKVRATIAERGPLTAGELEAENGPRAPRSGPWWDWRESKLALEYLFWAGEVSTFDRRNFERRYDLTERVLPPEVIATPTPEPAVAYRELIRLSARSLGVATEPDLRDYFRLKPQQSKPAVAELVEEGALVPVTVEGWRDVAYLAADARMPRRVGATALLSPFDSLVWFRPRAERLFDFHYRLEIYTPAERRVYGYYVLPFLFRGQLVGRVDLKADRAAGVLRVPGAFAEPAVLATPLVPTGDGEEPVRGASARRRAFTAEAVAALAVELRALAAWLGLDGVEVGPNGDLAAPLSAALLTE</sequence>
<protein>
    <submittedName>
        <fullName evidence="1">Winged helix-turn-helix domain-containing protein</fullName>
    </submittedName>
</protein>
<keyword evidence="2" id="KW-1185">Reference proteome</keyword>
<comment type="caution">
    <text evidence="1">The sequence shown here is derived from an EMBL/GenBank/DDBJ whole genome shotgun (WGS) entry which is preliminary data.</text>
</comment>
<proteinExistence type="predicted"/>
<evidence type="ECO:0000313" key="1">
    <source>
        <dbReference type="EMBL" id="GAA3384380.1"/>
    </source>
</evidence>
<dbReference type="Proteomes" id="UP001501676">
    <property type="component" value="Unassembled WGS sequence"/>
</dbReference>
<dbReference type="PANTHER" id="PTHR30528:SF0">
    <property type="entry name" value="CYTOPLASMIC PROTEIN"/>
    <property type="match status" value="1"/>
</dbReference>
<reference evidence="2" key="1">
    <citation type="journal article" date="2019" name="Int. J. Syst. Evol. Microbiol.">
        <title>The Global Catalogue of Microorganisms (GCM) 10K type strain sequencing project: providing services to taxonomists for standard genome sequencing and annotation.</title>
        <authorList>
            <consortium name="The Broad Institute Genomics Platform"/>
            <consortium name="The Broad Institute Genome Sequencing Center for Infectious Disease"/>
            <person name="Wu L."/>
            <person name="Ma J."/>
        </authorList>
    </citation>
    <scope>NUCLEOTIDE SEQUENCE [LARGE SCALE GENOMIC DNA]</scope>
    <source>
        <strain evidence="2">JCM 9458</strain>
    </source>
</reference>
<accession>A0ABP6STA2</accession>
<gene>
    <name evidence="1" type="ORF">GCM10020369_13890</name>
</gene>
<dbReference type="PANTHER" id="PTHR30528">
    <property type="entry name" value="CYTOPLASMIC PROTEIN"/>
    <property type="match status" value="1"/>
</dbReference>
<name>A0ABP6STA2_9ACTN</name>
<organism evidence="1 2">
    <name type="scientific">Cryptosporangium minutisporangium</name>
    <dbReference type="NCBI Taxonomy" id="113569"/>
    <lineage>
        <taxon>Bacteria</taxon>
        <taxon>Bacillati</taxon>
        <taxon>Actinomycetota</taxon>
        <taxon>Actinomycetes</taxon>
        <taxon>Cryptosporangiales</taxon>
        <taxon>Cryptosporangiaceae</taxon>
        <taxon>Cryptosporangium</taxon>
    </lineage>
</organism>
<dbReference type="Pfam" id="PF06224">
    <property type="entry name" value="AlkZ-like"/>
    <property type="match status" value="1"/>
</dbReference>
<evidence type="ECO:0000313" key="2">
    <source>
        <dbReference type="Proteomes" id="UP001501676"/>
    </source>
</evidence>